<dbReference type="Pfam" id="PF08310">
    <property type="entry name" value="LGFP"/>
    <property type="match status" value="1"/>
</dbReference>
<evidence type="ECO:0000313" key="4">
    <source>
        <dbReference type="Proteomes" id="UP000551501"/>
    </source>
</evidence>
<protein>
    <submittedName>
        <fullName evidence="3">Uncharacterized protein with LGFP repeats</fullName>
    </submittedName>
</protein>
<sequence length="207" mass="21038">MTKIVRRRTAGIVAALAVTTLVAAGCSDDNKDDASKASDTSSSQAADSSGAADSDKSDSDMGGDVKVKSASGEEVTLTGAIAAKYSSATEKQKTDLGDALTGADASGTGENGVSFQQFDGGVITSKGDTAYITWGKIRDAWNVKRGTDGEPSEDGKGGSAGPLGAPTSDETDEGDMKKSTFENGEITYDTKTQKVEVTVDGKTVAAE</sequence>
<evidence type="ECO:0000256" key="1">
    <source>
        <dbReference type="SAM" id="MobiDB-lite"/>
    </source>
</evidence>
<keyword evidence="4" id="KW-1185">Reference proteome</keyword>
<dbReference type="InterPro" id="IPR013207">
    <property type="entry name" value="LGFP"/>
</dbReference>
<gene>
    <name evidence="3" type="ORF">BKA16_002946</name>
</gene>
<comment type="caution">
    <text evidence="3">The sequence shown here is derived from an EMBL/GenBank/DDBJ whole genome shotgun (WGS) entry which is preliminary data.</text>
</comment>
<dbReference type="EMBL" id="JACIFP010000001">
    <property type="protein sequence ID" value="MBB4136394.1"/>
    <property type="molecule type" value="Genomic_DNA"/>
</dbReference>
<evidence type="ECO:0000256" key="2">
    <source>
        <dbReference type="SAM" id="SignalP"/>
    </source>
</evidence>
<feature type="compositionally biased region" description="Basic and acidic residues" evidence="1">
    <location>
        <begin position="143"/>
        <end position="156"/>
    </location>
</feature>
<feature type="compositionally biased region" description="Low complexity" evidence="1">
    <location>
        <begin position="37"/>
        <end position="52"/>
    </location>
</feature>
<dbReference type="Proteomes" id="UP000551501">
    <property type="component" value="Unassembled WGS sequence"/>
</dbReference>
<feature type="signal peptide" evidence="2">
    <location>
        <begin position="1"/>
        <end position="23"/>
    </location>
</feature>
<dbReference type="RefSeq" id="WP_183371378.1">
    <property type="nucleotide sequence ID" value="NZ_BAABHL010000120.1"/>
</dbReference>
<evidence type="ECO:0000313" key="3">
    <source>
        <dbReference type="EMBL" id="MBB4136394.1"/>
    </source>
</evidence>
<dbReference type="PROSITE" id="PS51257">
    <property type="entry name" value="PROKAR_LIPOPROTEIN"/>
    <property type="match status" value="1"/>
</dbReference>
<feature type="compositionally biased region" description="Basic and acidic residues" evidence="1">
    <location>
        <begin position="53"/>
        <end position="67"/>
    </location>
</feature>
<feature type="region of interest" description="Disordered" evidence="1">
    <location>
        <begin position="26"/>
        <end position="72"/>
    </location>
</feature>
<feature type="region of interest" description="Disordered" evidence="1">
    <location>
        <begin position="143"/>
        <end position="192"/>
    </location>
</feature>
<feature type="chain" id="PRO_5032678533" evidence="2">
    <location>
        <begin position="24"/>
        <end position="207"/>
    </location>
</feature>
<proteinExistence type="predicted"/>
<dbReference type="AlphaFoldDB" id="A0A840F1A3"/>
<accession>A0A840F1A3</accession>
<organism evidence="3 4">
    <name type="scientific">Gordonia humi</name>
    <dbReference type="NCBI Taxonomy" id="686429"/>
    <lineage>
        <taxon>Bacteria</taxon>
        <taxon>Bacillati</taxon>
        <taxon>Actinomycetota</taxon>
        <taxon>Actinomycetes</taxon>
        <taxon>Mycobacteriales</taxon>
        <taxon>Gordoniaceae</taxon>
        <taxon>Gordonia</taxon>
    </lineage>
</organism>
<reference evidence="3 4" key="1">
    <citation type="submission" date="2020-08" db="EMBL/GenBank/DDBJ databases">
        <title>Sequencing the genomes of 1000 actinobacteria strains.</title>
        <authorList>
            <person name="Klenk H.-P."/>
        </authorList>
    </citation>
    <scope>NUCLEOTIDE SEQUENCE [LARGE SCALE GENOMIC DNA]</scope>
    <source>
        <strain evidence="3 4">DSM 45298</strain>
    </source>
</reference>
<keyword evidence="2" id="KW-0732">Signal</keyword>
<name>A0A840F1A3_9ACTN</name>